<dbReference type="GO" id="GO:0004519">
    <property type="term" value="F:endonuclease activity"/>
    <property type="evidence" value="ECO:0007669"/>
    <property type="project" value="InterPro"/>
</dbReference>
<keyword evidence="2" id="KW-1185">Reference proteome</keyword>
<dbReference type="KEGG" id="dwi:6645415"/>
<dbReference type="GO" id="GO:0090730">
    <property type="term" value="C:Las1 complex"/>
    <property type="evidence" value="ECO:0007669"/>
    <property type="project" value="InterPro"/>
</dbReference>
<dbReference type="InParanoid" id="B4N437"/>
<sequence length="507" mass="58119">MRIVVTPWRDTSEFTKVYNWLFDKTTSNEESHSLALRQIRIWQYRRASLCPAAVLATSVLIEAQMEDKKGNSQIQNVYASAFTRFYNFMSSIIKGHSAASMYETAEELGLDSFIVDLRHLCAHGQILPPVDVLRKATVFCIEWLRGYYWLPHKESMTNLIAEKLPSKDLQKFTQTIENLLELYDLALECYILKAHKLKAISKLKTSVEFNKLRVYSSKKKAKSTMEMITALVNDMGIMLKKESTSKTNFFQIYLLKLLDRKVFLTAGVTFKENEELVIEATQSIFKMLAIQGHIDDLLVALITLAENKDQPEEKRTGASYWAIKLIDTLRMLNGMKKMYQEELNLNDKFKDTGFSSLNNTIVTKTMKTLLIHSGRDLSVTLIFGDSAKKPRTWSFEREFVLQRVGLVSDYSVEILKGLLHIVEPPFSAEQLRDLTSLCNIRFRLLSEKETKQMKEAETQSNYSLEDLENLVSDYEGNVPPSTGKTYGLFTLDTNPNWSKCALGVLPY</sequence>
<proteinExistence type="predicted"/>
<dbReference type="GO" id="GO:0000470">
    <property type="term" value="P:maturation of LSU-rRNA"/>
    <property type="evidence" value="ECO:0007669"/>
    <property type="project" value="TreeGrafter"/>
</dbReference>
<dbReference type="PANTHER" id="PTHR15002">
    <property type="entry name" value="RIBOSOMAL BIOGENESIS PROTEIN LAS1L"/>
    <property type="match status" value="1"/>
</dbReference>
<reference evidence="1 2" key="1">
    <citation type="journal article" date="2007" name="Nature">
        <title>Evolution of genes and genomes on the Drosophila phylogeny.</title>
        <authorList>
            <consortium name="Drosophila 12 Genomes Consortium"/>
            <person name="Clark A.G."/>
            <person name="Eisen M.B."/>
            <person name="Smith D.R."/>
            <person name="Bergman C.M."/>
            <person name="Oliver B."/>
            <person name="Markow T.A."/>
            <person name="Kaufman T.C."/>
            <person name="Kellis M."/>
            <person name="Gelbart W."/>
            <person name="Iyer V.N."/>
            <person name="Pollard D.A."/>
            <person name="Sackton T.B."/>
            <person name="Larracuente A.M."/>
            <person name="Singh N.D."/>
            <person name="Abad J.P."/>
            <person name="Abt D.N."/>
            <person name="Adryan B."/>
            <person name="Aguade M."/>
            <person name="Akashi H."/>
            <person name="Anderson W.W."/>
            <person name="Aquadro C.F."/>
            <person name="Ardell D.H."/>
            <person name="Arguello R."/>
            <person name="Artieri C.G."/>
            <person name="Barbash D.A."/>
            <person name="Barker D."/>
            <person name="Barsanti P."/>
            <person name="Batterham P."/>
            <person name="Batzoglou S."/>
            <person name="Begun D."/>
            <person name="Bhutkar A."/>
            <person name="Blanco E."/>
            <person name="Bosak S.A."/>
            <person name="Bradley R.K."/>
            <person name="Brand A.D."/>
            <person name="Brent M.R."/>
            <person name="Brooks A.N."/>
            <person name="Brown R.H."/>
            <person name="Butlin R.K."/>
            <person name="Caggese C."/>
            <person name="Calvi B.R."/>
            <person name="Bernardo de Carvalho A."/>
            <person name="Caspi A."/>
            <person name="Castrezana S."/>
            <person name="Celniker S.E."/>
            <person name="Chang J.L."/>
            <person name="Chapple C."/>
            <person name="Chatterji S."/>
            <person name="Chinwalla A."/>
            <person name="Civetta A."/>
            <person name="Clifton S.W."/>
            <person name="Comeron J.M."/>
            <person name="Costello J.C."/>
            <person name="Coyne J.A."/>
            <person name="Daub J."/>
            <person name="David R.G."/>
            <person name="Delcher A.L."/>
            <person name="Delehaunty K."/>
            <person name="Do C.B."/>
            <person name="Ebling H."/>
            <person name="Edwards K."/>
            <person name="Eickbush T."/>
            <person name="Evans J.D."/>
            <person name="Filipski A."/>
            <person name="Findeiss S."/>
            <person name="Freyhult E."/>
            <person name="Fulton L."/>
            <person name="Fulton R."/>
            <person name="Garcia A.C."/>
            <person name="Gardiner A."/>
            <person name="Garfield D.A."/>
            <person name="Garvin B.E."/>
            <person name="Gibson G."/>
            <person name="Gilbert D."/>
            <person name="Gnerre S."/>
            <person name="Godfrey J."/>
            <person name="Good R."/>
            <person name="Gotea V."/>
            <person name="Gravely B."/>
            <person name="Greenberg A.J."/>
            <person name="Griffiths-Jones S."/>
            <person name="Gross S."/>
            <person name="Guigo R."/>
            <person name="Gustafson E.A."/>
            <person name="Haerty W."/>
            <person name="Hahn M.W."/>
            <person name="Halligan D.L."/>
            <person name="Halpern A.L."/>
            <person name="Halter G.M."/>
            <person name="Han M.V."/>
            <person name="Heger A."/>
            <person name="Hillier L."/>
            <person name="Hinrichs A.S."/>
            <person name="Holmes I."/>
            <person name="Hoskins R.A."/>
            <person name="Hubisz M.J."/>
            <person name="Hultmark D."/>
            <person name="Huntley M.A."/>
            <person name="Jaffe D.B."/>
            <person name="Jagadeeshan S."/>
            <person name="Jeck W.R."/>
            <person name="Johnson J."/>
            <person name="Jones C.D."/>
            <person name="Jordan W.C."/>
            <person name="Karpen G.H."/>
            <person name="Kataoka E."/>
            <person name="Keightley P.D."/>
            <person name="Kheradpour P."/>
            <person name="Kirkness E.F."/>
            <person name="Koerich L.B."/>
            <person name="Kristiansen K."/>
            <person name="Kudrna D."/>
            <person name="Kulathinal R.J."/>
            <person name="Kumar S."/>
            <person name="Kwok R."/>
            <person name="Lander E."/>
            <person name="Langley C.H."/>
            <person name="Lapoint R."/>
            <person name="Lazzaro B.P."/>
            <person name="Lee S.J."/>
            <person name="Levesque L."/>
            <person name="Li R."/>
            <person name="Lin C.F."/>
            <person name="Lin M.F."/>
            <person name="Lindblad-Toh K."/>
            <person name="Llopart A."/>
            <person name="Long M."/>
            <person name="Low L."/>
            <person name="Lozovsky E."/>
            <person name="Lu J."/>
            <person name="Luo M."/>
            <person name="Machado C.A."/>
            <person name="Makalowski W."/>
            <person name="Marzo M."/>
            <person name="Matsuda M."/>
            <person name="Matzkin L."/>
            <person name="McAllister B."/>
            <person name="McBride C.S."/>
            <person name="McKernan B."/>
            <person name="McKernan K."/>
            <person name="Mendez-Lago M."/>
            <person name="Minx P."/>
            <person name="Mollenhauer M.U."/>
            <person name="Montooth K."/>
            <person name="Mount S.M."/>
            <person name="Mu X."/>
            <person name="Myers E."/>
            <person name="Negre B."/>
            <person name="Newfeld S."/>
            <person name="Nielsen R."/>
            <person name="Noor M.A."/>
            <person name="O'Grady P."/>
            <person name="Pachter L."/>
            <person name="Papaceit M."/>
            <person name="Parisi M.J."/>
            <person name="Parisi M."/>
            <person name="Parts L."/>
            <person name="Pedersen J.S."/>
            <person name="Pesole G."/>
            <person name="Phillippy A.M."/>
            <person name="Ponting C.P."/>
            <person name="Pop M."/>
            <person name="Porcelli D."/>
            <person name="Powell J.R."/>
            <person name="Prohaska S."/>
            <person name="Pruitt K."/>
            <person name="Puig M."/>
            <person name="Quesneville H."/>
            <person name="Ram K.R."/>
            <person name="Rand D."/>
            <person name="Rasmussen M.D."/>
            <person name="Reed L.K."/>
            <person name="Reenan R."/>
            <person name="Reily A."/>
            <person name="Remington K.A."/>
            <person name="Rieger T.T."/>
            <person name="Ritchie M.G."/>
            <person name="Robin C."/>
            <person name="Rogers Y.H."/>
            <person name="Rohde C."/>
            <person name="Rozas J."/>
            <person name="Rubenfield M.J."/>
            <person name="Ruiz A."/>
            <person name="Russo S."/>
            <person name="Salzberg S.L."/>
            <person name="Sanchez-Gracia A."/>
            <person name="Saranga D.J."/>
            <person name="Sato H."/>
            <person name="Schaeffer S.W."/>
            <person name="Schatz M.C."/>
            <person name="Schlenke T."/>
            <person name="Schwartz R."/>
            <person name="Segarra C."/>
            <person name="Singh R.S."/>
            <person name="Sirot L."/>
            <person name="Sirota M."/>
            <person name="Sisneros N.B."/>
            <person name="Smith C.D."/>
            <person name="Smith T.F."/>
            <person name="Spieth J."/>
            <person name="Stage D.E."/>
            <person name="Stark A."/>
            <person name="Stephan W."/>
            <person name="Strausberg R.L."/>
            <person name="Strempel S."/>
            <person name="Sturgill D."/>
            <person name="Sutton G."/>
            <person name="Sutton G.G."/>
            <person name="Tao W."/>
            <person name="Teichmann S."/>
            <person name="Tobari Y.N."/>
            <person name="Tomimura Y."/>
            <person name="Tsolas J.M."/>
            <person name="Valente V.L."/>
            <person name="Venter E."/>
            <person name="Venter J.C."/>
            <person name="Vicario S."/>
            <person name="Vieira F.G."/>
            <person name="Vilella A.J."/>
            <person name="Villasante A."/>
            <person name="Walenz B."/>
            <person name="Wang J."/>
            <person name="Wasserman M."/>
            <person name="Watts T."/>
            <person name="Wilson D."/>
            <person name="Wilson R.K."/>
            <person name="Wing R.A."/>
            <person name="Wolfner M.F."/>
            <person name="Wong A."/>
            <person name="Wong G.K."/>
            <person name="Wu C.I."/>
            <person name="Wu G."/>
            <person name="Yamamoto D."/>
            <person name="Yang H.P."/>
            <person name="Yang S.P."/>
            <person name="Yorke J.A."/>
            <person name="Yoshida K."/>
            <person name="Zdobnov E."/>
            <person name="Zhang P."/>
            <person name="Zhang Y."/>
            <person name="Zimin A.V."/>
            <person name="Baldwin J."/>
            <person name="Abdouelleil A."/>
            <person name="Abdulkadir J."/>
            <person name="Abebe A."/>
            <person name="Abera B."/>
            <person name="Abreu J."/>
            <person name="Acer S.C."/>
            <person name="Aftuck L."/>
            <person name="Alexander A."/>
            <person name="An P."/>
            <person name="Anderson E."/>
            <person name="Anderson S."/>
            <person name="Arachi H."/>
            <person name="Azer M."/>
            <person name="Bachantsang P."/>
            <person name="Barry A."/>
            <person name="Bayul T."/>
            <person name="Berlin A."/>
            <person name="Bessette D."/>
            <person name="Bloom T."/>
            <person name="Blye J."/>
            <person name="Boguslavskiy L."/>
            <person name="Bonnet C."/>
            <person name="Boukhgalter B."/>
            <person name="Bourzgui I."/>
            <person name="Brown A."/>
            <person name="Cahill P."/>
            <person name="Channer S."/>
            <person name="Cheshatsang Y."/>
            <person name="Chuda L."/>
            <person name="Citroen M."/>
            <person name="Collymore A."/>
            <person name="Cooke P."/>
            <person name="Costello M."/>
            <person name="D'Aco K."/>
            <person name="Daza R."/>
            <person name="De Haan G."/>
            <person name="DeGray S."/>
            <person name="DeMaso C."/>
            <person name="Dhargay N."/>
            <person name="Dooley K."/>
            <person name="Dooley E."/>
            <person name="Doricent M."/>
            <person name="Dorje P."/>
            <person name="Dorjee K."/>
            <person name="Dupes A."/>
            <person name="Elong R."/>
            <person name="Falk J."/>
            <person name="Farina A."/>
            <person name="Faro S."/>
            <person name="Ferguson D."/>
            <person name="Fisher S."/>
            <person name="Foley C.D."/>
            <person name="Franke A."/>
            <person name="Friedrich D."/>
            <person name="Gadbois L."/>
            <person name="Gearin G."/>
            <person name="Gearin C.R."/>
            <person name="Giannoukos G."/>
            <person name="Goode T."/>
            <person name="Graham J."/>
            <person name="Grandbois E."/>
            <person name="Grewal S."/>
            <person name="Gyaltsen K."/>
            <person name="Hafez N."/>
            <person name="Hagos B."/>
            <person name="Hall J."/>
            <person name="Henson C."/>
            <person name="Hollinger A."/>
            <person name="Honan T."/>
            <person name="Huard M.D."/>
            <person name="Hughes L."/>
            <person name="Hurhula B."/>
            <person name="Husby M.E."/>
            <person name="Kamat A."/>
            <person name="Kanga B."/>
            <person name="Kashin S."/>
            <person name="Khazanovich D."/>
            <person name="Kisner P."/>
            <person name="Lance K."/>
            <person name="Lara M."/>
            <person name="Lee W."/>
            <person name="Lennon N."/>
            <person name="Letendre F."/>
            <person name="LeVine R."/>
            <person name="Lipovsky A."/>
            <person name="Liu X."/>
            <person name="Liu J."/>
            <person name="Liu S."/>
            <person name="Lokyitsang T."/>
            <person name="Lokyitsang Y."/>
            <person name="Lubonja R."/>
            <person name="Lui A."/>
            <person name="MacDonald P."/>
            <person name="Magnisalis V."/>
            <person name="Maru K."/>
            <person name="Matthews C."/>
            <person name="McCusker W."/>
            <person name="McDonough S."/>
            <person name="Mehta T."/>
            <person name="Meldrim J."/>
            <person name="Meneus L."/>
            <person name="Mihai O."/>
            <person name="Mihalev A."/>
            <person name="Mihova T."/>
            <person name="Mittelman R."/>
            <person name="Mlenga V."/>
            <person name="Montmayeur A."/>
            <person name="Mulrain L."/>
            <person name="Navidi A."/>
            <person name="Naylor J."/>
            <person name="Negash T."/>
            <person name="Nguyen T."/>
            <person name="Nguyen N."/>
            <person name="Nicol R."/>
            <person name="Norbu C."/>
            <person name="Norbu N."/>
            <person name="Novod N."/>
            <person name="O'Neill B."/>
            <person name="Osman S."/>
            <person name="Markiewicz E."/>
            <person name="Oyono O.L."/>
            <person name="Patti C."/>
            <person name="Phunkhang P."/>
            <person name="Pierre F."/>
            <person name="Priest M."/>
            <person name="Raghuraman S."/>
            <person name="Rege F."/>
            <person name="Reyes R."/>
            <person name="Rise C."/>
            <person name="Rogov P."/>
            <person name="Ross K."/>
            <person name="Ryan E."/>
            <person name="Settipalli S."/>
            <person name="Shea T."/>
            <person name="Sherpa N."/>
            <person name="Shi L."/>
            <person name="Shih D."/>
            <person name="Sparrow T."/>
            <person name="Spaulding J."/>
            <person name="Stalker J."/>
            <person name="Stange-Thomann N."/>
            <person name="Stavropoulos S."/>
            <person name="Stone C."/>
            <person name="Strader C."/>
            <person name="Tesfaye S."/>
            <person name="Thomson T."/>
            <person name="Thoulutsang Y."/>
            <person name="Thoulutsang D."/>
            <person name="Topham K."/>
            <person name="Topping I."/>
            <person name="Tsamla T."/>
            <person name="Vassiliev H."/>
            <person name="Vo A."/>
            <person name="Wangchuk T."/>
            <person name="Wangdi T."/>
            <person name="Weiand M."/>
            <person name="Wilkinson J."/>
            <person name="Wilson A."/>
            <person name="Yadav S."/>
            <person name="Young G."/>
            <person name="Yu Q."/>
            <person name="Zembek L."/>
            <person name="Zhong D."/>
            <person name="Zimmer A."/>
            <person name="Zwirko Z."/>
            <person name="Jaffe D.B."/>
            <person name="Alvarez P."/>
            <person name="Brockman W."/>
            <person name="Butler J."/>
            <person name="Chin C."/>
            <person name="Gnerre S."/>
            <person name="Grabherr M."/>
            <person name="Kleber M."/>
            <person name="Mauceli E."/>
            <person name="MacCallum I."/>
        </authorList>
    </citation>
    <scope>NUCLEOTIDE SEQUENCE [LARGE SCALE GENOMIC DNA]</scope>
    <source>
        <strain evidence="2">Tucson 14030-0811.24</strain>
    </source>
</reference>
<organism evidence="1 2">
    <name type="scientific">Drosophila willistoni</name>
    <name type="common">Fruit fly</name>
    <dbReference type="NCBI Taxonomy" id="7260"/>
    <lineage>
        <taxon>Eukaryota</taxon>
        <taxon>Metazoa</taxon>
        <taxon>Ecdysozoa</taxon>
        <taxon>Arthropoda</taxon>
        <taxon>Hexapoda</taxon>
        <taxon>Insecta</taxon>
        <taxon>Pterygota</taxon>
        <taxon>Neoptera</taxon>
        <taxon>Endopterygota</taxon>
        <taxon>Diptera</taxon>
        <taxon>Brachycera</taxon>
        <taxon>Muscomorpha</taxon>
        <taxon>Ephydroidea</taxon>
        <taxon>Drosophilidae</taxon>
        <taxon>Drosophila</taxon>
        <taxon>Sophophora</taxon>
    </lineage>
</organism>
<evidence type="ECO:0000313" key="2">
    <source>
        <dbReference type="Proteomes" id="UP000007798"/>
    </source>
</evidence>
<dbReference type="OrthoDB" id="10263222at2759"/>
<dbReference type="STRING" id="7260.B4N437"/>
<dbReference type="GO" id="GO:0000460">
    <property type="term" value="P:maturation of 5.8S rRNA"/>
    <property type="evidence" value="ECO:0007669"/>
    <property type="project" value="TreeGrafter"/>
</dbReference>
<dbReference type="Pfam" id="PF04031">
    <property type="entry name" value="Las1"/>
    <property type="match status" value="1"/>
</dbReference>
<dbReference type="PANTHER" id="PTHR15002:SF0">
    <property type="entry name" value="RIBOSOMAL BIOGENESIS PROTEIN LAS1L"/>
    <property type="match status" value="1"/>
</dbReference>
<dbReference type="GO" id="GO:0030687">
    <property type="term" value="C:preribosome, large subunit precursor"/>
    <property type="evidence" value="ECO:0007669"/>
    <property type="project" value="TreeGrafter"/>
</dbReference>
<name>B4N437_DROWI</name>
<accession>B4N437</accession>
<dbReference type="InterPro" id="IPR007174">
    <property type="entry name" value="Las1"/>
</dbReference>
<protein>
    <recommendedName>
        <fullName evidence="3">Ribosomal biogenesis protein LAS1L</fullName>
    </recommendedName>
</protein>
<dbReference type="AlphaFoldDB" id="B4N437"/>
<dbReference type="FunCoup" id="B4N437">
    <property type="interactions" value="11"/>
</dbReference>
<dbReference type="HOGENOM" id="CLU_038008_0_0_1"/>
<dbReference type="EMBL" id="CH964095">
    <property type="protein sequence ID" value="EDW78911.2"/>
    <property type="molecule type" value="Genomic_DNA"/>
</dbReference>
<gene>
    <name evidence="1" type="primary">Dwil\GK11450</name>
    <name evidence="1" type="ORF">Dwil_GK11450</name>
</gene>
<evidence type="ECO:0008006" key="3">
    <source>
        <dbReference type="Google" id="ProtNLM"/>
    </source>
</evidence>
<dbReference type="eggNOG" id="KOG2425">
    <property type="taxonomic scope" value="Eukaryota"/>
</dbReference>
<dbReference type="Proteomes" id="UP000007798">
    <property type="component" value="Unassembled WGS sequence"/>
</dbReference>
<evidence type="ECO:0000313" key="1">
    <source>
        <dbReference type="EMBL" id="EDW78911.2"/>
    </source>
</evidence>